<gene>
    <name evidence="7" type="ORF">SAMN05216466_13140</name>
</gene>
<evidence type="ECO:0000256" key="1">
    <source>
        <dbReference type="ARBA" id="ARBA00004141"/>
    </source>
</evidence>
<evidence type="ECO:0000256" key="2">
    <source>
        <dbReference type="ARBA" id="ARBA00022692"/>
    </source>
</evidence>
<keyword evidence="4 5" id="KW-0472">Membrane</keyword>
<evidence type="ECO:0000313" key="7">
    <source>
        <dbReference type="EMBL" id="SDI71321.1"/>
    </source>
</evidence>
<dbReference type="RefSeq" id="WP_090695521.1">
    <property type="nucleotide sequence ID" value="NZ_CADERL010000036.1"/>
</dbReference>
<evidence type="ECO:0000256" key="5">
    <source>
        <dbReference type="SAM" id="Phobius"/>
    </source>
</evidence>
<proteinExistence type="predicted"/>
<accession>A0A1G8MTK8</accession>
<evidence type="ECO:0000313" key="8">
    <source>
        <dbReference type="Proteomes" id="UP000199706"/>
    </source>
</evidence>
<dbReference type="AlphaFoldDB" id="A0A1G8MTK8"/>
<feature type="transmembrane region" description="Helical" evidence="5">
    <location>
        <begin position="113"/>
        <end position="139"/>
    </location>
</feature>
<evidence type="ECO:0000256" key="4">
    <source>
        <dbReference type="ARBA" id="ARBA00023136"/>
    </source>
</evidence>
<feature type="transmembrane region" description="Helical" evidence="5">
    <location>
        <begin position="71"/>
        <end position="93"/>
    </location>
</feature>
<dbReference type="Pfam" id="PF07298">
    <property type="entry name" value="NnrU"/>
    <property type="match status" value="1"/>
</dbReference>
<dbReference type="EMBL" id="FNCJ01000031">
    <property type="protein sequence ID" value="SDI71321.1"/>
    <property type="molecule type" value="Genomic_DNA"/>
</dbReference>
<evidence type="ECO:0000256" key="3">
    <source>
        <dbReference type="ARBA" id="ARBA00022989"/>
    </source>
</evidence>
<keyword evidence="2 5" id="KW-0812">Transmembrane</keyword>
<feature type="transmembrane region" description="Helical" evidence="5">
    <location>
        <begin position="40"/>
        <end position="59"/>
    </location>
</feature>
<dbReference type="OrthoDB" id="5293641at2"/>
<feature type="transmembrane region" description="Helical" evidence="5">
    <location>
        <begin position="160"/>
        <end position="181"/>
    </location>
</feature>
<dbReference type="InterPro" id="IPR009915">
    <property type="entry name" value="NnrU_dom"/>
</dbReference>
<organism evidence="7 8">
    <name type="scientific">Paraburkholderia phenazinium</name>
    <dbReference type="NCBI Taxonomy" id="60549"/>
    <lineage>
        <taxon>Bacteria</taxon>
        <taxon>Pseudomonadati</taxon>
        <taxon>Pseudomonadota</taxon>
        <taxon>Betaproteobacteria</taxon>
        <taxon>Burkholderiales</taxon>
        <taxon>Burkholderiaceae</taxon>
        <taxon>Paraburkholderia</taxon>
    </lineage>
</organism>
<comment type="subcellular location">
    <subcellularLocation>
        <location evidence="1">Membrane</location>
        <topology evidence="1">Multi-pass membrane protein</topology>
    </subcellularLocation>
</comment>
<protein>
    <submittedName>
        <fullName evidence="7">Uncharacterized membrane protein</fullName>
    </submittedName>
</protein>
<dbReference type="Proteomes" id="UP000199706">
    <property type="component" value="Unassembled WGS sequence"/>
</dbReference>
<evidence type="ECO:0000259" key="6">
    <source>
        <dbReference type="Pfam" id="PF07298"/>
    </source>
</evidence>
<name>A0A1G8MTK8_9BURK</name>
<reference evidence="7 8" key="1">
    <citation type="submission" date="2016-10" db="EMBL/GenBank/DDBJ databases">
        <authorList>
            <person name="de Groot N.N."/>
        </authorList>
    </citation>
    <scope>NUCLEOTIDE SEQUENCE [LARGE SCALE GENOMIC DNA]</scope>
    <source>
        <strain evidence="7 8">LMG 2247</strain>
    </source>
</reference>
<feature type="domain" description="NnrU" evidence="6">
    <location>
        <begin position="3"/>
        <end position="190"/>
    </location>
</feature>
<keyword evidence="3 5" id="KW-1133">Transmembrane helix</keyword>
<sequence length="192" mass="21082">MSVLVLGLVIFLGVHSVRIYAESWRTRQIARIGEKPWKGAYSLASALGLALIIWGYGIARRDPVLLWTPPVWAPHLAALLTLIAFVLFLAAYVPGNHFKAWVKHPQALSVGLWALAHLLANGTLNAVVLFAAFLVWGVLDYRAARRRDLALGLVYPAGTVGRDVVAVVGGVVAWVLFAFWLHGWWIGVRPFG</sequence>
<dbReference type="GO" id="GO:0016020">
    <property type="term" value="C:membrane"/>
    <property type="evidence" value="ECO:0007669"/>
    <property type="project" value="UniProtKB-SubCell"/>
</dbReference>